<dbReference type="Pfam" id="PF01627">
    <property type="entry name" value="Hpt"/>
    <property type="match status" value="1"/>
</dbReference>
<dbReference type="CDD" id="cd17546">
    <property type="entry name" value="REC_hyHK_CKI1_RcsC-like"/>
    <property type="match status" value="1"/>
</dbReference>
<keyword evidence="5" id="KW-0547">Nucleotide-binding</keyword>
<dbReference type="InterPro" id="IPR001789">
    <property type="entry name" value="Sig_transdc_resp-reg_receiver"/>
</dbReference>
<feature type="modified residue" description="Phosphohistidine" evidence="10">
    <location>
        <position position="356"/>
    </location>
</feature>
<dbReference type="PROSITE" id="PS50894">
    <property type="entry name" value="HPT"/>
    <property type="match status" value="1"/>
</dbReference>
<keyword evidence="3 11" id="KW-0597">Phosphoprotein</keyword>
<dbReference type="GO" id="GO:0005524">
    <property type="term" value="F:ATP binding"/>
    <property type="evidence" value="ECO:0007669"/>
    <property type="project" value="UniProtKB-KW"/>
</dbReference>
<dbReference type="SMART" id="SM00448">
    <property type="entry name" value="REC"/>
    <property type="match status" value="2"/>
</dbReference>
<dbReference type="InterPro" id="IPR036641">
    <property type="entry name" value="HPT_dom_sf"/>
</dbReference>
<comment type="caution">
    <text evidence="14">The sequence shown here is derived from an EMBL/GenBank/DDBJ whole genome shotgun (WGS) entry which is preliminary data.</text>
</comment>
<feature type="domain" description="Response regulatory" evidence="12">
    <location>
        <begin position="167"/>
        <end position="285"/>
    </location>
</feature>
<dbReference type="SUPFAM" id="SSF47226">
    <property type="entry name" value="Histidine-containing phosphotransfer domain, HPT domain"/>
    <property type="match status" value="1"/>
</dbReference>
<keyword evidence="2" id="KW-1003">Cell membrane</keyword>
<dbReference type="GO" id="GO:0005886">
    <property type="term" value="C:plasma membrane"/>
    <property type="evidence" value="ECO:0007669"/>
    <property type="project" value="UniProtKB-SubCell"/>
</dbReference>
<dbReference type="PROSITE" id="PS50110">
    <property type="entry name" value="RESPONSE_REGULATORY"/>
    <property type="match status" value="2"/>
</dbReference>
<dbReference type="RefSeq" id="WP_081153619.1">
    <property type="nucleotide sequence ID" value="NZ_LVYD01000066.1"/>
</dbReference>
<dbReference type="OrthoDB" id="9809670at2"/>
<evidence type="ECO:0000256" key="10">
    <source>
        <dbReference type="PROSITE-ProRule" id="PRU00110"/>
    </source>
</evidence>
<feature type="domain" description="Response regulatory" evidence="12">
    <location>
        <begin position="16"/>
        <end position="138"/>
    </location>
</feature>
<dbReference type="EMBL" id="LVYD01000066">
    <property type="protein sequence ID" value="OQP60099.1"/>
    <property type="molecule type" value="Genomic_DNA"/>
</dbReference>
<evidence type="ECO:0000256" key="9">
    <source>
        <dbReference type="ARBA" id="ARBA00023136"/>
    </source>
</evidence>
<keyword evidence="8" id="KW-0902">Two-component regulatory system</keyword>
<dbReference type="SUPFAM" id="SSF52172">
    <property type="entry name" value="CheY-like"/>
    <property type="match status" value="2"/>
</dbReference>
<feature type="modified residue" description="4-aspartylphosphate" evidence="11">
    <location>
        <position position="216"/>
    </location>
</feature>
<evidence type="ECO:0000256" key="1">
    <source>
        <dbReference type="ARBA" id="ARBA00004651"/>
    </source>
</evidence>
<evidence type="ECO:0000256" key="3">
    <source>
        <dbReference type="ARBA" id="ARBA00022553"/>
    </source>
</evidence>
<feature type="domain" description="HPt" evidence="13">
    <location>
        <begin position="317"/>
        <end position="410"/>
    </location>
</feature>
<dbReference type="Gene3D" id="1.20.120.160">
    <property type="entry name" value="HPT domain"/>
    <property type="match status" value="1"/>
</dbReference>
<keyword evidence="7" id="KW-1133">Transmembrane helix</keyword>
<protein>
    <recommendedName>
        <fullName evidence="16">Histidine kinase</fullName>
    </recommendedName>
</protein>
<dbReference type="PANTHER" id="PTHR45339:SF1">
    <property type="entry name" value="HYBRID SIGNAL TRANSDUCTION HISTIDINE KINASE J"/>
    <property type="match status" value="1"/>
</dbReference>
<dbReference type="PANTHER" id="PTHR45339">
    <property type="entry name" value="HYBRID SIGNAL TRANSDUCTION HISTIDINE KINASE J"/>
    <property type="match status" value="1"/>
</dbReference>
<evidence type="ECO:0000256" key="4">
    <source>
        <dbReference type="ARBA" id="ARBA00022692"/>
    </source>
</evidence>
<feature type="modified residue" description="4-aspartylphosphate" evidence="11">
    <location>
        <position position="70"/>
    </location>
</feature>
<evidence type="ECO:0000313" key="15">
    <source>
        <dbReference type="Proteomes" id="UP000192796"/>
    </source>
</evidence>
<evidence type="ECO:0000313" key="14">
    <source>
        <dbReference type="EMBL" id="OQP60099.1"/>
    </source>
</evidence>
<evidence type="ECO:0000256" key="8">
    <source>
        <dbReference type="ARBA" id="ARBA00023012"/>
    </source>
</evidence>
<dbReference type="Gene3D" id="3.40.50.2300">
    <property type="match status" value="2"/>
</dbReference>
<accession>A0A1V9FP10</accession>
<keyword evidence="9" id="KW-0472">Membrane</keyword>
<gene>
    <name evidence="14" type="ORF">A3860_34790</name>
</gene>
<proteinExistence type="predicted"/>
<dbReference type="GO" id="GO:0000160">
    <property type="term" value="P:phosphorelay signal transduction system"/>
    <property type="evidence" value="ECO:0007669"/>
    <property type="project" value="UniProtKB-KW"/>
</dbReference>
<keyword evidence="4" id="KW-0812">Transmembrane</keyword>
<dbReference type="STRING" id="1703345.A3860_34790"/>
<dbReference type="Pfam" id="PF00072">
    <property type="entry name" value="Response_reg"/>
    <property type="match status" value="2"/>
</dbReference>
<dbReference type="InterPro" id="IPR011006">
    <property type="entry name" value="CheY-like_superfamily"/>
</dbReference>
<evidence type="ECO:0000256" key="6">
    <source>
        <dbReference type="ARBA" id="ARBA00022840"/>
    </source>
</evidence>
<evidence type="ECO:0000256" key="7">
    <source>
        <dbReference type="ARBA" id="ARBA00022989"/>
    </source>
</evidence>
<evidence type="ECO:0000256" key="11">
    <source>
        <dbReference type="PROSITE-ProRule" id="PRU00169"/>
    </source>
</evidence>
<dbReference type="AlphaFoldDB" id="A0A1V9FP10"/>
<keyword evidence="6" id="KW-0067">ATP-binding</keyword>
<evidence type="ECO:0008006" key="16">
    <source>
        <dbReference type="Google" id="ProtNLM"/>
    </source>
</evidence>
<name>A0A1V9FP10_9BACT</name>
<dbReference type="Proteomes" id="UP000192796">
    <property type="component" value="Unassembled WGS sequence"/>
</dbReference>
<evidence type="ECO:0000259" key="13">
    <source>
        <dbReference type="PROSITE" id="PS50894"/>
    </source>
</evidence>
<dbReference type="GO" id="GO:0004672">
    <property type="term" value="F:protein kinase activity"/>
    <property type="evidence" value="ECO:0007669"/>
    <property type="project" value="UniProtKB-ARBA"/>
</dbReference>
<dbReference type="InterPro" id="IPR008207">
    <property type="entry name" value="Sig_transdc_His_kin_Hpt_dom"/>
</dbReference>
<evidence type="ECO:0000256" key="2">
    <source>
        <dbReference type="ARBA" id="ARBA00022475"/>
    </source>
</evidence>
<reference evidence="14 15" key="1">
    <citation type="submission" date="2016-03" db="EMBL/GenBank/DDBJ databases">
        <title>Niastella vici sp. nov., isolated from farmland soil.</title>
        <authorList>
            <person name="Chen L."/>
            <person name="Wang D."/>
            <person name="Yang S."/>
            <person name="Wang G."/>
        </authorList>
    </citation>
    <scope>NUCLEOTIDE SEQUENCE [LARGE SCALE GENOMIC DNA]</scope>
    <source>
        <strain evidence="14 15">DJ57</strain>
    </source>
</reference>
<keyword evidence="15" id="KW-1185">Reference proteome</keyword>
<sequence>MDQSYSFKVPLLNDKKVLVIEDSFMNRQIIIKILRRNNLKHVSAASGEEAITALQRSIQQQKPFSLILLDITLPGKMDGFDVAEYIKKDQRLSKSEIIVISKSHKASDRERFHQLGVSLFYPKPLSEEDLLDGIRNALLKNQDKHCNNAGVVPRIEISPINGNNSQKILIVEDVRINREITSSILTKQGHKVTFANNGREAVDCFKKETFDIILMDIQMPEKNGFDATREIRELERFTTHHTHIIGLTANAMQGDREKCLEAGMDDYISKPARSQELNNAIERYRQNNFFTRMGKSNVDAGVSKVNLQKLFSDFGRNQDEMENILSLFEKDVLRLLKEIELAVKAAQMAETSVLLHTLGGQCGLVDMHTVNEIAQELEVLAANDESSKVEQLLPALYREVRESLSEMQKIRITNQESFDLKK</sequence>
<organism evidence="14 15">
    <name type="scientific">Niastella vici</name>
    <dbReference type="NCBI Taxonomy" id="1703345"/>
    <lineage>
        <taxon>Bacteria</taxon>
        <taxon>Pseudomonadati</taxon>
        <taxon>Bacteroidota</taxon>
        <taxon>Chitinophagia</taxon>
        <taxon>Chitinophagales</taxon>
        <taxon>Chitinophagaceae</taxon>
        <taxon>Niastella</taxon>
    </lineage>
</organism>
<evidence type="ECO:0000259" key="12">
    <source>
        <dbReference type="PROSITE" id="PS50110"/>
    </source>
</evidence>
<comment type="subcellular location">
    <subcellularLocation>
        <location evidence="1">Cell membrane</location>
        <topology evidence="1">Multi-pass membrane protein</topology>
    </subcellularLocation>
</comment>
<evidence type="ECO:0000256" key="5">
    <source>
        <dbReference type="ARBA" id="ARBA00022741"/>
    </source>
</evidence>